<reference evidence="1" key="1">
    <citation type="submission" date="2023-02" db="EMBL/GenBank/DDBJ databases">
        <title>Genome of toxic invasive species Heracleum sosnowskyi carries increased number of genes despite the absence of recent whole-genome duplications.</title>
        <authorList>
            <person name="Schelkunov M."/>
            <person name="Shtratnikova V."/>
            <person name="Makarenko M."/>
            <person name="Klepikova A."/>
            <person name="Omelchenko D."/>
            <person name="Novikova G."/>
            <person name="Obukhova E."/>
            <person name="Bogdanov V."/>
            <person name="Penin A."/>
            <person name="Logacheva M."/>
        </authorList>
    </citation>
    <scope>NUCLEOTIDE SEQUENCE</scope>
    <source>
        <strain evidence="1">Hsosn_3</strain>
        <tissue evidence="1">Leaf</tissue>
    </source>
</reference>
<proteinExistence type="predicted"/>
<name>A0AAD8H517_9APIA</name>
<evidence type="ECO:0000313" key="1">
    <source>
        <dbReference type="EMBL" id="KAK1360471.1"/>
    </source>
</evidence>
<protein>
    <submittedName>
        <fullName evidence="1">Uncharacterized protein</fullName>
    </submittedName>
</protein>
<dbReference type="PANTHER" id="PTHR34835">
    <property type="entry name" value="OS07G0283600 PROTEIN-RELATED"/>
    <property type="match status" value="1"/>
</dbReference>
<organism evidence="1 2">
    <name type="scientific">Heracleum sosnowskyi</name>
    <dbReference type="NCBI Taxonomy" id="360622"/>
    <lineage>
        <taxon>Eukaryota</taxon>
        <taxon>Viridiplantae</taxon>
        <taxon>Streptophyta</taxon>
        <taxon>Embryophyta</taxon>
        <taxon>Tracheophyta</taxon>
        <taxon>Spermatophyta</taxon>
        <taxon>Magnoliopsida</taxon>
        <taxon>eudicotyledons</taxon>
        <taxon>Gunneridae</taxon>
        <taxon>Pentapetalae</taxon>
        <taxon>asterids</taxon>
        <taxon>campanulids</taxon>
        <taxon>Apiales</taxon>
        <taxon>Apiaceae</taxon>
        <taxon>Apioideae</taxon>
        <taxon>apioid superclade</taxon>
        <taxon>Tordylieae</taxon>
        <taxon>Tordyliinae</taxon>
        <taxon>Heracleum</taxon>
    </lineage>
</organism>
<dbReference type="Proteomes" id="UP001237642">
    <property type="component" value="Unassembled WGS sequence"/>
</dbReference>
<reference evidence="1" key="2">
    <citation type="submission" date="2023-05" db="EMBL/GenBank/DDBJ databases">
        <authorList>
            <person name="Schelkunov M.I."/>
        </authorList>
    </citation>
    <scope>NUCLEOTIDE SEQUENCE</scope>
    <source>
        <strain evidence="1">Hsosn_3</strain>
        <tissue evidence="1">Leaf</tissue>
    </source>
</reference>
<sequence>MKLKKWQRKQKAAIGLKDDEEVVKKLRDYEGYIQRKFTPEVFSEMVARLNKKQKEWVVRTGFGGLLQFQMQHYPHRLGYKIAESIDRKRCSLKLIDGNVEISPVIVSKVLGMLNGEKEIEFTSDQTEEDLWVKQFENKANGKITPRMVYNRMNRCEDLDRMFKLNFMVLMSNFLIETNANGYVNQEILHFKGNVDHCYEYKWCELLISRIKSSHRYWES</sequence>
<keyword evidence="2" id="KW-1185">Reference proteome</keyword>
<evidence type="ECO:0000313" key="2">
    <source>
        <dbReference type="Proteomes" id="UP001237642"/>
    </source>
</evidence>
<comment type="caution">
    <text evidence="1">The sequence shown here is derived from an EMBL/GenBank/DDBJ whole genome shotgun (WGS) entry which is preliminary data.</text>
</comment>
<dbReference type="AlphaFoldDB" id="A0AAD8H517"/>
<accession>A0AAD8H517</accession>
<dbReference type="EMBL" id="JAUIZM010000010">
    <property type="protein sequence ID" value="KAK1360471.1"/>
    <property type="molecule type" value="Genomic_DNA"/>
</dbReference>
<gene>
    <name evidence="1" type="ORF">POM88_044945</name>
</gene>